<dbReference type="InterPro" id="IPR015940">
    <property type="entry name" value="UBA"/>
</dbReference>
<dbReference type="CDD" id="cd14338">
    <property type="entry name" value="UBA_SIK"/>
    <property type="match status" value="1"/>
</dbReference>
<name>A0AAD9J8P3_9ANNE</name>
<evidence type="ECO:0000313" key="6">
    <source>
        <dbReference type="EMBL" id="KAK2148531.1"/>
    </source>
</evidence>
<dbReference type="InterPro" id="IPR011009">
    <property type="entry name" value="Kinase-like_dom_sf"/>
</dbReference>
<dbReference type="GO" id="GO:0035556">
    <property type="term" value="P:intracellular signal transduction"/>
    <property type="evidence" value="ECO:0007669"/>
    <property type="project" value="TreeGrafter"/>
</dbReference>
<dbReference type="PANTHER" id="PTHR24346:SF74">
    <property type="entry name" value="PROTEIN KINASE DOMAIN-CONTAINING PROTEIN"/>
    <property type="match status" value="1"/>
</dbReference>
<feature type="compositionally biased region" description="Polar residues" evidence="3">
    <location>
        <begin position="399"/>
        <end position="409"/>
    </location>
</feature>
<comment type="caution">
    <text evidence="6">The sequence shown here is derived from an EMBL/GenBank/DDBJ whole genome shotgun (WGS) entry which is preliminary data.</text>
</comment>
<keyword evidence="2" id="KW-0067">ATP-binding</keyword>
<dbReference type="SUPFAM" id="SSF56112">
    <property type="entry name" value="Protein kinase-like (PK-like)"/>
    <property type="match status" value="1"/>
</dbReference>
<evidence type="ECO:0000259" key="4">
    <source>
        <dbReference type="PROSITE" id="PS50011"/>
    </source>
</evidence>
<feature type="region of interest" description="Disordered" evidence="3">
    <location>
        <begin position="1009"/>
        <end position="1048"/>
    </location>
</feature>
<dbReference type="PANTHER" id="PTHR24346">
    <property type="entry name" value="MAP/MICROTUBULE AFFINITY-REGULATING KINASE"/>
    <property type="match status" value="1"/>
</dbReference>
<dbReference type="EMBL" id="JAODUP010000492">
    <property type="protein sequence ID" value="KAK2148531.1"/>
    <property type="molecule type" value="Genomic_DNA"/>
</dbReference>
<dbReference type="PROSITE" id="PS50030">
    <property type="entry name" value="UBA"/>
    <property type="match status" value="1"/>
</dbReference>
<feature type="compositionally biased region" description="Acidic residues" evidence="3">
    <location>
        <begin position="1024"/>
        <end position="1033"/>
    </location>
</feature>
<keyword evidence="1" id="KW-0547">Nucleotide-binding</keyword>
<feature type="domain" description="Protein kinase" evidence="4">
    <location>
        <begin position="1"/>
        <end position="212"/>
    </location>
</feature>
<dbReference type="Gene3D" id="1.10.510.10">
    <property type="entry name" value="Transferase(Phosphotransferase) domain 1"/>
    <property type="match status" value="1"/>
</dbReference>
<evidence type="ECO:0008006" key="8">
    <source>
        <dbReference type="Google" id="ProtNLM"/>
    </source>
</evidence>
<accession>A0AAD9J8P3</accession>
<keyword evidence="7" id="KW-1185">Reference proteome</keyword>
<dbReference type="Pfam" id="PF00069">
    <property type="entry name" value="Pkinase"/>
    <property type="match status" value="2"/>
</dbReference>
<evidence type="ECO:0000259" key="5">
    <source>
        <dbReference type="PROSITE" id="PS50030"/>
    </source>
</evidence>
<dbReference type="GO" id="GO:0005524">
    <property type="term" value="F:ATP binding"/>
    <property type="evidence" value="ECO:0007669"/>
    <property type="project" value="UniProtKB-KW"/>
</dbReference>
<dbReference type="Pfam" id="PF23312">
    <property type="entry name" value="UBA_SIK3"/>
    <property type="match status" value="1"/>
</dbReference>
<dbReference type="GO" id="GO:0005737">
    <property type="term" value="C:cytoplasm"/>
    <property type="evidence" value="ECO:0007669"/>
    <property type="project" value="TreeGrafter"/>
</dbReference>
<sequence length="1048" mass="115739">MFDGWVLLNSVAVKDLHRRPPDYIAKHGRMPEPEARKKFWQIIKAVDYCHSRHIVHRDLKVGSVIRIAPPFHHYTCQNARNEPPNAENLLLDANMNIKIADFGFGNFFKSGEELATWCGSPPYAAPEVFEGRKYHGPHIDIWSLGVVLYVLVCGALPFDGHNLQMLRERVLSGRFRIPFFMSTDCEHLTRRMLVLDPRKRYTMAQIKCHRWMLQGGGPPKDTPSSPLVGHNANVDEYNEQILRLMQGLGIDQQKVVEALRKDAYDHYTAIYYLLLDRLRHHCSSFPTAEARSVDSRKRRPSTIAEQAMMRTQGRPILANTRQEMFSRTTDCVLPSTNNSVVQQVVLSESDETALPESTVTVSQAAVKATSTQVGVSGGMITTSIDEGVEVDFSERDSDVCSTTSISNLGRDSPMAGRGGSSSGGSGAGFSDSPTQTPSPPSGLTRSNVFGDLSQIGTMLNMSNQSISTVGICSPFTSFDSNLETDLMSSLSSSTTTQSGISSWTNPSSCSVSSNPLPQTQLQQQARSKVTSTMTPPAASKFPHRGTPQELVPSDGDGRSQDRSQTCSPVNFREGRRASDGVMTPGNIAFRQRLKESMKARGMTELRQEMESLQNQYKTNLTEDELKQLQELHLQYHKKTGCHQWSLDESGSRVDRPKIMIKRRSLPTCKPIDFMPHKLLAMKHSLVVDWQMDGGVSTLRSKPAPSVQEAPATSSGGTSFPIKGCDYPCPKLLHHRLQQKRQLFQRPPLLAPTAPHVSQMPHSPCHVPRTACPLSHQSSHLPYQHTLHHQFQQMQIAAEPYSQLVSMESAHQQVVLTKASAQPLVVSSVTHSANQNTIGQFHDNISKDYRQYDTQQAEFSEVATSIPPANPNGTVPAGANVTTSLEGGERGGKSLPSAQLVQGAGGDLEGCSLNEKELEEVLSEACQLVKQIEGEGAIELDINDIRNSCAIDPGGLTAGLHQTSHQLIGYKQLPLPYVRRHFIRQTSYKMAQQQPVIPPISGGDELLLPWHHASDAPPLSPTFEETNESEEEEQASQPFSFDADKMDFT</sequence>
<gene>
    <name evidence="6" type="ORF">LSH36_492g05008</name>
</gene>
<reference evidence="6" key="1">
    <citation type="journal article" date="2023" name="Mol. Biol. Evol.">
        <title>Third-Generation Sequencing Reveals the Adaptive Role of the Epigenome in Three Deep-Sea Polychaetes.</title>
        <authorList>
            <person name="Perez M."/>
            <person name="Aroh O."/>
            <person name="Sun Y."/>
            <person name="Lan Y."/>
            <person name="Juniper S.K."/>
            <person name="Young C.R."/>
            <person name="Angers B."/>
            <person name="Qian P.Y."/>
        </authorList>
    </citation>
    <scope>NUCLEOTIDE SEQUENCE</scope>
    <source>
        <strain evidence="6">P08H-3</strain>
    </source>
</reference>
<feature type="compositionally biased region" description="Low complexity" evidence="3">
    <location>
        <begin position="491"/>
        <end position="504"/>
    </location>
</feature>
<feature type="domain" description="UBA" evidence="5">
    <location>
        <begin position="236"/>
        <end position="276"/>
    </location>
</feature>
<feature type="region of interest" description="Disordered" evidence="3">
    <location>
        <begin position="394"/>
        <end position="446"/>
    </location>
</feature>
<feature type="compositionally biased region" description="Polar residues" evidence="3">
    <location>
        <begin position="505"/>
        <end position="534"/>
    </location>
</feature>
<feature type="region of interest" description="Disordered" evidence="3">
    <location>
        <begin position="491"/>
        <end position="570"/>
    </location>
</feature>
<proteinExistence type="predicted"/>
<evidence type="ECO:0000256" key="2">
    <source>
        <dbReference type="ARBA" id="ARBA00022840"/>
    </source>
</evidence>
<dbReference type="GO" id="GO:0000226">
    <property type="term" value="P:microtubule cytoskeleton organization"/>
    <property type="evidence" value="ECO:0007669"/>
    <property type="project" value="TreeGrafter"/>
</dbReference>
<dbReference type="InterPro" id="IPR000719">
    <property type="entry name" value="Prot_kinase_dom"/>
</dbReference>
<dbReference type="Proteomes" id="UP001208570">
    <property type="component" value="Unassembled WGS sequence"/>
</dbReference>
<feature type="compositionally biased region" description="Gly residues" evidence="3">
    <location>
        <begin position="416"/>
        <end position="427"/>
    </location>
</feature>
<dbReference type="GO" id="GO:0050321">
    <property type="term" value="F:tau-protein kinase activity"/>
    <property type="evidence" value="ECO:0007669"/>
    <property type="project" value="TreeGrafter"/>
</dbReference>
<organism evidence="6 7">
    <name type="scientific">Paralvinella palmiformis</name>
    <dbReference type="NCBI Taxonomy" id="53620"/>
    <lineage>
        <taxon>Eukaryota</taxon>
        <taxon>Metazoa</taxon>
        <taxon>Spiralia</taxon>
        <taxon>Lophotrochozoa</taxon>
        <taxon>Annelida</taxon>
        <taxon>Polychaeta</taxon>
        <taxon>Sedentaria</taxon>
        <taxon>Canalipalpata</taxon>
        <taxon>Terebellida</taxon>
        <taxon>Terebelliformia</taxon>
        <taxon>Alvinellidae</taxon>
        <taxon>Paralvinella</taxon>
    </lineage>
</organism>
<dbReference type="AlphaFoldDB" id="A0AAD9J8P3"/>
<evidence type="ECO:0000256" key="3">
    <source>
        <dbReference type="SAM" id="MobiDB-lite"/>
    </source>
</evidence>
<protein>
    <recommendedName>
        <fullName evidence="8">Serine/threonine-protein kinase SIK3</fullName>
    </recommendedName>
</protein>
<dbReference type="PROSITE" id="PS50011">
    <property type="entry name" value="PROTEIN_KINASE_DOM"/>
    <property type="match status" value="1"/>
</dbReference>
<dbReference type="InterPro" id="IPR057380">
    <property type="entry name" value="UBA_SIK1/2/3"/>
</dbReference>
<evidence type="ECO:0000313" key="7">
    <source>
        <dbReference type="Proteomes" id="UP001208570"/>
    </source>
</evidence>
<evidence type="ECO:0000256" key="1">
    <source>
        <dbReference type="ARBA" id="ARBA00022741"/>
    </source>
</evidence>